<dbReference type="SUPFAM" id="SSF50249">
    <property type="entry name" value="Nucleic acid-binding proteins"/>
    <property type="match status" value="1"/>
</dbReference>
<dbReference type="EMBL" id="CAJZBQ010000003">
    <property type="protein sequence ID" value="CAG9310994.1"/>
    <property type="molecule type" value="Genomic_DNA"/>
</dbReference>
<dbReference type="AlphaFoldDB" id="A0AAU9IIM6"/>
<feature type="compositionally biased region" description="Polar residues" evidence="1">
    <location>
        <begin position="125"/>
        <end position="136"/>
    </location>
</feature>
<sequence>MSDLDRKPQGFSGSTGVAGDSNIDDPWADGTSNTQNQGESSGYKGSSYGGSDNRQQGHYSSENRPQERRGYRGNRRRGQFKHYGDNTHENNRTYQSHGDRDEEQWGFRKNETHEDRNVENRRQNQRTNDAYHNQQRYHNEGHRDDRQQRYHNEGRQQRYHNEGHGDENPQRYNRDEHQQRYNNEGHRDERQQRYHNEGHRDEHQQRYRNEEHKDEHHEIKEDSYNEGRGRGRYRGRGNRRGGYNNNYRGRPYTSHDQVRNQETSKEHSDEHQNEDRPSTSNQERNYYGDRPRNNDRRNQRRGNRGGYNNRDNRQYESHEEKPHESWGETEGQQHYKPRSEQSSTKQPPAFTQVGSLEPELRGFNIKCKAASEPYQVQVKTRSNTFTAWEVLVGDETGCIKLQLPSEDVARTIRINSSIFVRNGIILMRQESYMILLINKWGKVEVSSTDFAFQVNKGNNMSEVEYERTS</sequence>
<dbReference type="PANTHER" id="PTHR31472">
    <property type="entry name" value="OS05G0244600 PROTEIN"/>
    <property type="match status" value="1"/>
</dbReference>
<feature type="compositionally biased region" description="Basic residues" evidence="1">
    <location>
        <begin position="230"/>
        <end position="239"/>
    </location>
</feature>
<protein>
    <recommendedName>
        <fullName evidence="2">Single-stranded DNA binding protein Ssb-like OB fold domain-containing protein</fullName>
    </recommendedName>
</protein>
<comment type="caution">
    <text evidence="3">The sequence shown here is derived from an EMBL/GenBank/DDBJ whole genome shotgun (WGS) entry which is preliminary data.</text>
</comment>
<evidence type="ECO:0000256" key="1">
    <source>
        <dbReference type="SAM" id="MobiDB-lite"/>
    </source>
</evidence>
<dbReference type="Gene3D" id="2.40.50.140">
    <property type="entry name" value="Nucleic acid-binding proteins"/>
    <property type="match status" value="1"/>
</dbReference>
<feature type="compositionally biased region" description="Low complexity" evidence="1">
    <location>
        <begin position="241"/>
        <end position="250"/>
    </location>
</feature>
<feature type="compositionally biased region" description="Basic and acidic residues" evidence="1">
    <location>
        <begin position="137"/>
        <end position="229"/>
    </location>
</feature>
<organism evidence="3 4">
    <name type="scientific">Blepharisma stoltei</name>
    <dbReference type="NCBI Taxonomy" id="1481888"/>
    <lineage>
        <taxon>Eukaryota</taxon>
        <taxon>Sar</taxon>
        <taxon>Alveolata</taxon>
        <taxon>Ciliophora</taxon>
        <taxon>Postciliodesmatophora</taxon>
        <taxon>Heterotrichea</taxon>
        <taxon>Heterotrichida</taxon>
        <taxon>Blepharismidae</taxon>
        <taxon>Blepharisma</taxon>
    </lineage>
</organism>
<dbReference type="PANTHER" id="PTHR31472:SF5">
    <property type="entry name" value="OS05G0244600 PROTEIN"/>
    <property type="match status" value="1"/>
</dbReference>
<evidence type="ECO:0000313" key="4">
    <source>
        <dbReference type="Proteomes" id="UP001162131"/>
    </source>
</evidence>
<keyword evidence="4" id="KW-1185">Reference proteome</keyword>
<feature type="compositionally biased region" description="Basic and acidic residues" evidence="1">
    <location>
        <begin position="286"/>
        <end position="297"/>
    </location>
</feature>
<dbReference type="Proteomes" id="UP001162131">
    <property type="component" value="Unassembled WGS sequence"/>
</dbReference>
<gene>
    <name evidence="3" type="ORF">BSTOLATCC_MIC2704</name>
</gene>
<feature type="domain" description="Single-stranded DNA binding protein Ssb-like OB fold" evidence="2">
    <location>
        <begin position="375"/>
        <end position="445"/>
    </location>
</feature>
<feature type="region of interest" description="Disordered" evidence="1">
    <location>
        <begin position="1"/>
        <end position="353"/>
    </location>
</feature>
<feature type="compositionally biased region" description="Basic and acidic residues" evidence="1">
    <location>
        <begin position="82"/>
        <end position="122"/>
    </location>
</feature>
<feature type="compositionally biased region" description="Low complexity" evidence="1">
    <location>
        <begin position="38"/>
        <end position="51"/>
    </location>
</feature>
<proteinExistence type="predicted"/>
<name>A0AAU9IIM6_9CILI</name>
<dbReference type="InterPro" id="IPR012340">
    <property type="entry name" value="NA-bd_OB-fold"/>
</dbReference>
<feature type="compositionally biased region" description="Basic and acidic residues" evidence="1">
    <location>
        <begin position="310"/>
        <end position="339"/>
    </location>
</feature>
<feature type="compositionally biased region" description="Polar residues" evidence="1">
    <location>
        <begin position="52"/>
        <end position="63"/>
    </location>
</feature>
<dbReference type="InterPro" id="IPR048970">
    <property type="entry name" value="OB_Ssb-like"/>
</dbReference>
<reference evidence="3" key="1">
    <citation type="submission" date="2021-09" db="EMBL/GenBank/DDBJ databases">
        <authorList>
            <consortium name="AG Swart"/>
            <person name="Singh M."/>
            <person name="Singh A."/>
            <person name="Seah K."/>
            <person name="Emmerich C."/>
        </authorList>
    </citation>
    <scope>NUCLEOTIDE SEQUENCE</scope>
    <source>
        <strain evidence="3">ATCC30299</strain>
    </source>
</reference>
<evidence type="ECO:0000313" key="3">
    <source>
        <dbReference type="EMBL" id="CAG9310994.1"/>
    </source>
</evidence>
<evidence type="ECO:0000259" key="2">
    <source>
        <dbReference type="Pfam" id="PF21473"/>
    </source>
</evidence>
<feature type="compositionally biased region" description="Basic and acidic residues" evidence="1">
    <location>
        <begin position="256"/>
        <end position="277"/>
    </location>
</feature>
<feature type="compositionally biased region" description="Basic residues" evidence="1">
    <location>
        <begin position="71"/>
        <end position="80"/>
    </location>
</feature>
<dbReference type="Pfam" id="PF21473">
    <property type="entry name" value="OB_Ssb-like"/>
    <property type="match status" value="1"/>
</dbReference>
<accession>A0AAU9IIM6</accession>